<comment type="subcellular location">
    <subcellularLocation>
        <location evidence="1 2 3">Nucleus</location>
    </subcellularLocation>
</comment>
<dbReference type="InterPro" id="IPR009057">
    <property type="entry name" value="Homeodomain-like_sf"/>
</dbReference>
<dbReference type="STRING" id="4072.A0A2G2Z7I3"/>
<keyword evidence="2 3" id="KW-0371">Homeobox</keyword>
<keyword evidence="2 3" id="KW-0539">Nucleus</keyword>
<dbReference type="GO" id="GO:0003677">
    <property type="term" value="F:DNA binding"/>
    <property type="evidence" value="ECO:0007669"/>
    <property type="project" value="UniProtKB-UniRule"/>
</dbReference>
<evidence type="ECO:0000256" key="2">
    <source>
        <dbReference type="PROSITE-ProRule" id="PRU00108"/>
    </source>
</evidence>
<dbReference type="PROSITE" id="PS50071">
    <property type="entry name" value="HOMEOBOX_2"/>
    <property type="match status" value="1"/>
</dbReference>
<organism evidence="5 6">
    <name type="scientific">Capsicum annuum</name>
    <name type="common">Capsicum pepper</name>
    <dbReference type="NCBI Taxonomy" id="4072"/>
    <lineage>
        <taxon>Eukaryota</taxon>
        <taxon>Viridiplantae</taxon>
        <taxon>Streptophyta</taxon>
        <taxon>Embryophyta</taxon>
        <taxon>Tracheophyta</taxon>
        <taxon>Spermatophyta</taxon>
        <taxon>Magnoliopsida</taxon>
        <taxon>eudicotyledons</taxon>
        <taxon>Gunneridae</taxon>
        <taxon>Pentapetalae</taxon>
        <taxon>asterids</taxon>
        <taxon>lamiids</taxon>
        <taxon>Solanales</taxon>
        <taxon>Solanaceae</taxon>
        <taxon>Solanoideae</taxon>
        <taxon>Capsiceae</taxon>
        <taxon>Capsicum</taxon>
    </lineage>
</organism>
<evidence type="ECO:0000256" key="1">
    <source>
        <dbReference type="ARBA" id="ARBA00004123"/>
    </source>
</evidence>
<dbReference type="AlphaFoldDB" id="A0A2G2Z7I3"/>
<gene>
    <name evidence="5" type="ORF">T459_16020</name>
</gene>
<feature type="domain" description="Homeobox" evidence="4">
    <location>
        <begin position="43"/>
        <end position="105"/>
    </location>
</feature>
<protein>
    <recommendedName>
        <fullName evidence="4">Homeobox domain-containing protein</fullName>
    </recommendedName>
</protein>
<dbReference type="EMBL" id="AYRZ02000006">
    <property type="protein sequence ID" value="PHT77968.1"/>
    <property type="molecule type" value="Genomic_DNA"/>
</dbReference>
<keyword evidence="2 3" id="KW-0238">DNA-binding</keyword>
<dbReference type="Gene3D" id="1.10.10.60">
    <property type="entry name" value="Homeodomain-like"/>
    <property type="match status" value="1"/>
</dbReference>
<comment type="caution">
    <text evidence="5">The sequence shown here is derived from an EMBL/GenBank/DDBJ whole genome shotgun (WGS) entry which is preliminary data.</text>
</comment>
<reference evidence="5 6" key="2">
    <citation type="journal article" date="2017" name="Genome Biol.">
        <title>New reference genome sequences of hot pepper reveal the massive evolution of plant disease-resistance genes by retroduplication.</title>
        <authorList>
            <person name="Kim S."/>
            <person name="Park J."/>
            <person name="Yeom S.I."/>
            <person name="Kim Y.M."/>
            <person name="Seo E."/>
            <person name="Kim K.T."/>
            <person name="Kim M.S."/>
            <person name="Lee J.M."/>
            <person name="Cheong K."/>
            <person name="Shin H.S."/>
            <person name="Kim S.B."/>
            <person name="Han K."/>
            <person name="Lee J."/>
            <person name="Park M."/>
            <person name="Lee H.A."/>
            <person name="Lee H.Y."/>
            <person name="Lee Y."/>
            <person name="Oh S."/>
            <person name="Lee J.H."/>
            <person name="Choi E."/>
            <person name="Choi E."/>
            <person name="Lee S.E."/>
            <person name="Jeon J."/>
            <person name="Kim H."/>
            <person name="Choi G."/>
            <person name="Song H."/>
            <person name="Lee J."/>
            <person name="Lee S.C."/>
            <person name="Kwon J.K."/>
            <person name="Lee H.Y."/>
            <person name="Koo N."/>
            <person name="Hong Y."/>
            <person name="Kim R.W."/>
            <person name="Kang W.H."/>
            <person name="Huh J.H."/>
            <person name="Kang B.C."/>
            <person name="Yang T.J."/>
            <person name="Lee Y.H."/>
            <person name="Bennetzen J.L."/>
            <person name="Choi D."/>
        </authorList>
    </citation>
    <scope>NUCLEOTIDE SEQUENCE [LARGE SCALE GENOMIC DNA]</scope>
    <source>
        <strain evidence="6">cv. CM334</strain>
    </source>
</reference>
<name>A0A2G2Z7I3_CAPAN</name>
<dbReference type="Gramene" id="PHT77968">
    <property type="protein sequence ID" value="PHT77968"/>
    <property type="gene ID" value="T459_16020"/>
</dbReference>
<evidence type="ECO:0000313" key="6">
    <source>
        <dbReference type="Proteomes" id="UP000222542"/>
    </source>
</evidence>
<proteinExistence type="predicted"/>
<sequence length="129" mass="15467">MELWPDPGIGFSTYLSEIGKLEDKRIGGRLECSRVFYMELSLHISETRRIRLLVVLLDRRKRMFSKMSDPEDHVREQLSQSDELELDPMQIKIWFDNKRCHIQVLIAQRDMEEREILLLENERLHAENL</sequence>
<keyword evidence="6" id="KW-1185">Reference proteome</keyword>
<evidence type="ECO:0000256" key="3">
    <source>
        <dbReference type="RuleBase" id="RU000682"/>
    </source>
</evidence>
<reference evidence="5 6" key="1">
    <citation type="journal article" date="2014" name="Nat. Genet.">
        <title>Genome sequence of the hot pepper provides insights into the evolution of pungency in Capsicum species.</title>
        <authorList>
            <person name="Kim S."/>
            <person name="Park M."/>
            <person name="Yeom S.I."/>
            <person name="Kim Y.M."/>
            <person name="Lee J.M."/>
            <person name="Lee H.A."/>
            <person name="Seo E."/>
            <person name="Choi J."/>
            <person name="Cheong K."/>
            <person name="Kim K.T."/>
            <person name="Jung K."/>
            <person name="Lee G.W."/>
            <person name="Oh S.K."/>
            <person name="Bae C."/>
            <person name="Kim S.B."/>
            <person name="Lee H.Y."/>
            <person name="Kim S.Y."/>
            <person name="Kim M.S."/>
            <person name="Kang B.C."/>
            <person name="Jo Y.D."/>
            <person name="Yang H.B."/>
            <person name="Jeong H.J."/>
            <person name="Kang W.H."/>
            <person name="Kwon J.K."/>
            <person name="Shin C."/>
            <person name="Lim J.Y."/>
            <person name="Park J.H."/>
            <person name="Huh J.H."/>
            <person name="Kim J.S."/>
            <person name="Kim B.D."/>
            <person name="Cohen O."/>
            <person name="Paran I."/>
            <person name="Suh M.C."/>
            <person name="Lee S.B."/>
            <person name="Kim Y.K."/>
            <person name="Shin Y."/>
            <person name="Noh S.J."/>
            <person name="Park J."/>
            <person name="Seo Y.S."/>
            <person name="Kwon S.Y."/>
            <person name="Kim H.A."/>
            <person name="Park J.M."/>
            <person name="Kim H.J."/>
            <person name="Choi S.B."/>
            <person name="Bosland P.W."/>
            <person name="Reeves G."/>
            <person name="Jo S.H."/>
            <person name="Lee B.W."/>
            <person name="Cho H.T."/>
            <person name="Choi H.S."/>
            <person name="Lee M.S."/>
            <person name="Yu Y."/>
            <person name="Do Choi Y."/>
            <person name="Park B.S."/>
            <person name="van Deynze A."/>
            <person name="Ashrafi H."/>
            <person name="Hill T."/>
            <person name="Kim W.T."/>
            <person name="Pai H.S."/>
            <person name="Ahn H.K."/>
            <person name="Yeam I."/>
            <person name="Giovannoni J.J."/>
            <person name="Rose J.K."/>
            <person name="Sorensen I."/>
            <person name="Lee S.J."/>
            <person name="Kim R.W."/>
            <person name="Choi I.Y."/>
            <person name="Choi B.S."/>
            <person name="Lim J.S."/>
            <person name="Lee Y.H."/>
            <person name="Choi D."/>
        </authorList>
    </citation>
    <scope>NUCLEOTIDE SEQUENCE [LARGE SCALE GENOMIC DNA]</scope>
    <source>
        <strain evidence="6">cv. CM334</strain>
    </source>
</reference>
<dbReference type="Pfam" id="PF00046">
    <property type="entry name" value="Homeodomain"/>
    <property type="match status" value="1"/>
</dbReference>
<dbReference type="SUPFAM" id="SSF46689">
    <property type="entry name" value="Homeodomain-like"/>
    <property type="match status" value="1"/>
</dbReference>
<feature type="DNA-binding region" description="Homeobox" evidence="2">
    <location>
        <begin position="45"/>
        <end position="106"/>
    </location>
</feature>
<evidence type="ECO:0000313" key="5">
    <source>
        <dbReference type="EMBL" id="PHT77968.1"/>
    </source>
</evidence>
<dbReference type="GO" id="GO:0005634">
    <property type="term" value="C:nucleus"/>
    <property type="evidence" value="ECO:0007669"/>
    <property type="project" value="UniProtKB-SubCell"/>
</dbReference>
<accession>A0A2G2Z7I3</accession>
<evidence type="ECO:0000259" key="4">
    <source>
        <dbReference type="PROSITE" id="PS50071"/>
    </source>
</evidence>
<dbReference type="InterPro" id="IPR001356">
    <property type="entry name" value="HD"/>
</dbReference>
<dbReference type="Proteomes" id="UP000222542">
    <property type="component" value="Unassembled WGS sequence"/>
</dbReference>
<dbReference type="CDD" id="cd00086">
    <property type="entry name" value="homeodomain"/>
    <property type="match status" value="1"/>
</dbReference>